<evidence type="ECO:0000313" key="2">
    <source>
        <dbReference type="EMBL" id="SDH70819.1"/>
    </source>
</evidence>
<name>A0A1G8EM97_9FLAO</name>
<keyword evidence="3" id="KW-1185">Reference proteome</keyword>
<keyword evidence="1" id="KW-0732">Signal</keyword>
<feature type="signal peptide" evidence="1">
    <location>
        <begin position="1"/>
        <end position="18"/>
    </location>
</feature>
<evidence type="ECO:0008006" key="4">
    <source>
        <dbReference type="Google" id="ProtNLM"/>
    </source>
</evidence>
<dbReference type="Proteomes" id="UP000198869">
    <property type="component" value="Unassembled WGS sequence"/>
</dbReference>
<dbReference type="EMBL" id="FNDW01000001">
    <property type="protein sequence ID" value="SDH70819.1"/>
    <property type="molecule type" value="Genomic_DNA"/>
</dbReference>
<feature type="chain" id="PRO_5011620798" description="C1q domain-containing protein" evidence="1">
    <location>
        <begin position="19"/>
        <end position="591"/>
    </location>
</feature>
<dbReference type="AlphaFoldDB" id="A0A1G8EM97"/>
<sequence length="591" mass="60509">MKHLFTAAALLLSMTAFAQVGINNTSPKATLDITAKTTDGSKPEGLIIPQLSGNNIHTATAAGVYGSNQKGLIIYATSADSSPISTTANITSAGYYYFDGGAWQRILETSSGDTTNDGWVNDTTNSMVKLGAKADGTARAAGTDFVVKDDGKVGIGTATPGSLLDLVADNKGTAGQDDLTLSSYNSTGSPSAGLIFRVARGTAAAPANLQNGDDLVNIISSGRIGGNVTNSSSIIARYKGDGTTNLSSLTFNASGINRMLIDENGRVGIGTTAPKTNLHVTSPAGQSTPIAAFSIVNCGAGCAQSTAKNIVLNNAQANNSLFASIDFVPGTDPLGDSGASIQGIDRDATNNYAGLSFFTRNATDYDSRMVIKSSGNVGVGTNAPITKLDTRTNPGNASPGNGAIAIGETTQTASAAGAGAMRYNTTSKDIQYSDGASWSSLAKSDLYGGFVPVVKLVARKTTAQSIGTNSTATITFPTVVSNPDGAYNATTGIYTIPAGESGLYMVSGAFNVSPNNFSNAFDIKGVFNGVYVIMYTIKDLQNTNVDMGGSVAYYMTAGQQISIASQTCNGCSASTYTYNSGVFSITKLSAN</sequence>
<dbReference type="SUPFAM" id="SSF49842">
    <property type="entry name" value="TNF-like"/>
    <property type="match status" value="1"/>
</dbReference>
<dbReference type="Gene3D" id="2.60.120.40">
    <property type="match status" value="1"/>
</dbReference>
<reference evidence="3" key="1">
    <citation type="submission" date="2016-10" db="EMBL/GenBank/DDBJ databases">
        <authorList>
            <person name="Varghese N."/>
            <person name="Submissions S."/>
        </authorList>
    </citation>
    <scope>NUCLEOTIDE SEQUENCE [LARGE SCALE GENOMIC DNA]</scope>
    <source>
        <strain evidence="3">DSM 17071</strain>
    </source>
</reference>
<dbReference type="InterPro" id="IPR008983">
    <property type="entry name" value="Tumour_necrosis_fac-like_dom"/>
</dbReference>
<evidence type="ECO:0000256" key="1">
    <source>
        <dbReference type="SAM" id="SignalP"/>
    </source>
</evidence>
<dbReference type="OrthoDB" id="1228095at2"/>
<dbReference type="STRING" id="311334.SAMN05421846_101634"/>
<proteinExistence type="predicted"/>
<accession>A0A1G8EM97</accession>
<gene>
    <name evidence="2" type="ORF">SAMN05421846_101634</name>
</gene>
<evidence type="ECO:0000313" key="3">
    <source>
        <dbReference type="Proteomes" id="UP000198869"/>
    </source>
</evidence>
<organism evidence="2 3">
    <name type="scientific">Chryseobacterium taeanense</name>
    <dbReference type="NCBI Taxonomy" id="311334"/>
    <lineage>
        <taxon>Bacteria</taxon>
        <taxon>Pseudomonadati</taxon>
        <taxon>Bacteroidota</taxon>
        <taxon>Flavobacteriia</taxon>
        <taxon>Flavobacteriales</taxon>
        <taxon>Weeksellaceae</taxon>
        <taxon>Chryseobacterium group</taxon>
        <taxon>Chryseobacterium</taxon>
    </lineage>
</organism>
<protein>
    <recommendedName>
        <fullName evidence="4">C1q domain-containing protein</fullName>
    </recommendedName>
</protein>
<dbReference type="RefSeq" id="WP_139164575.1">
    <property type="nucleotide sequence ID" value="NZ_FNDW01000001.1"/>
</dbReference>